<dbReference type="PANTHER" id="PTHR42714">
    <property type="entry name" value="TRNA MODIFICATION GTPASE GTPBP3"/>
    <property type="match status" value="1"/>
</dbReference>
<evidence type="ECO:0000256" key="1">
    <source>
        <dbReference type="SAM" id="MobiDB-lite"/>
    </source>
</evidence>
<reference evidence="4" key="1">
    <citation type="journal article" date="2014" name="Int. J. Syst. Evol. Microbiol.">
        <title>Complete genome sequence of Corynebacterium casei LMG S-19264T (=DSM 44701T), isolated from a smear-ripened cheese.</title>
        <authorList>
            <consortium name="US DOE Joint Genome Institute (JGI-PGF)"/>
            <person name="Walter F."/>
            <person name="Albersmeier A."/>
            <person name="Kalinowski J."/>
            <person name="Ruckert C."/>
        </authorList>
    </citation>
    <scope>NUCLEOTIDE SEQUENCE</scope>
    <source>
        <strain evidence="4">JCM 3172</strain>
    </source>
</reference>
<feature type="region of interest" description="Disordered" evidence="1">
    <location>
        <begin position="43"/>
        <end position="64"/>
    </location>
</feature>
<reference evidence="4" key="2">
    <citation type="submission" date="2020-09" db="EMBL/GenBank/DDBJ databases">
        <authorList>
            <person name="Sun Q."/>
            <person name="Ohkuma M."/>
        </authorList>
    </citation>
    <scope>NUCLEOTIDE SEQUENCE</scope>
    <source>
        <strain evidence="4">JCM 3172</strain>
    </source>
</reference>
<evidence type="ECO:0000313" key="5">
    <source>
        <dbReference type="Proteomes" id="UP000619486"/>
    </source>
</evidence>
<feature type="domain" description="G" evidence="3">
    <location>
        <begin position="98"/>
        <end position="210"/>
    </location>
</feature>
<dbReference type="PANTHER" id="PTHR42714:SF2">
    <property type="entry name" value="TRNA MODIFICATION GTPASE GTPBP3, MITOCHONDRIAL"/>
    <property type="match status" value="1"/>
</dbReference>
<dbReference type="Proteomes" id="UP000619486">
    <property type="component" value="Unassembled WGS sequence"/>
</dbReference>
<dbReference type="InterPro" id="IPR027417">
    <property type="entry name" value="P-loop_NTPase"/>
</dbReference>
<dbReference type="SUPFAM" id="SSF52540">
    <property type="entry name" value="P-loop containing nucleoside triphosphate hydrolases"/>
    <property type="match status" value="2"/>
</dbReference>
<proteinExistence type="predicted"/>
<feature type="region of interest" description="Disordered" evidence="1">
    <location>
        <begin position="766"/>
        <end position="793"/>
    </location>
</feature>
<dbReference type="Pfam" id="PF01926">
    <property type="entry name" value="MMR_HSR1"/>
    <property type="match status" value="2"/>
</dbReference>
<sequence length="1360" mass="145674">MGAENLERAVAEAIQRSRPVAADLQREINGLVGGLMQGVGHELSAGSAGSAPPASGASSPPGSDALRAYADDVVRAVVRELEELTKRRLGDELGTFNLVLFGRTGTGKSSLTEALTQGFGDSISPDGASDWTTGVAPGQWRGCRVVDTPGTNGWGRTKSRSELEETAREALVSADVVILCFDSQSQQEGEFAKVADWIAGYGKPVVAVLNNRSSMWRFPTRVPRQEIRRRLSRSVAEHAENIRDELARIGLHDVPVVALNTKRAVFARAALPYQGPDADSLSKHRAEAGSIDVLLDWSNLPALESLLATALGRDAVGLRLGALVSQIGGACRNADHRLRVHVEEPALRLAEQTEIGIERMLTVLGSPESAFTDPDPAADESGTAGTEAGSGAARGRPERNPRRDDGGLRAALAELERMRGGRFEAPPTGEFERYADHAIRAALAPVRDAAQRRADDVVDRAMARNEAVPDNVFAERVFDTAEIEDALRGALKASAAHLRRRVGLVVEDAAADLAAVAAERARVEGRAGRVLRGMSIAAGVGGAAAGVGSAAMAALVAANIWNPVGWTIGGILLAGAAAGLIGRAFSGWSRRRARLRQEEALARARADARKAVAATFEGARTAAAERAGELVRQAFAERVGAAVRQGVELRRVAEAAGHRRELLRNTAAGLPDPADPAAVLRETALACEAATGLAGNAAAAHLWLGESWCAAKPGTGEAPTRPSEPAQSIAQPGFLEWTRGAADGPFAVPIPGSGRRWLRETRRRLRERTTAGSDGHAQAAEAAEDTETAEAAAAADVGTDEVLAQLGRLAADARPRVLVCGDYNTGKSSFIRRQLVDAETDPDELPAVAAMPQTAEPTSYEIDGLVFVDTPGFQSGRKAHHAAAHSAVPDAAAVLYLFPPNLVVGKRDDLDLVLDGDPERHLQGKLDRTVLIINRSDQIGPDPFDAPEEFALRCARKRMELAQALDRTAPPGSGRPPVDPDRVVCVSADPYGFQGSRREHFDPHRHWDGMDVLAEALEELRPSLDANGVDLSVLHGGLARFGAVLRNAEAEERVARERAEQLDRLRADVVDRLREGLAIRQVRAARLTDLVVEFLDRGLGRALRNGNPEERKALAERLDRWTEDPDLQAVVEQWWAESADEITVWRRRTAHSFRRRLGSKAFARTFPQTGAVEDLSLLNGHPRRERRRKAARGFGRVGALIGKAADGPLIARVATWLGRSLEPATLTRGAVLMARAGMVLQVAGSAVDVYTLVRNVKEDQELARGRLAVSVALRESGARWAEVITDGTEDEPGLLSGLDGDCEELSARVKEIDDRAAVYTRTTDALRDRIGTIREVIADALAHLGHEPVGHSVRQYTEGE</sequence>
<feature type="compositionally biased region" description="Basic and acidic residues" evidence="1">
    <location>
        <begin position="395"/>
        <end position="407"/>
    </location>
</feature>
<gene>
    <name evidence="4" type="ORF">GCM10014713_44740</name>
</gene>
<comment type="caution">
    <text evidence="4">The sequence shown here is derived from an EMBL/GenBank/DDBJ whole genome shotgun (WGS) entry which is preliminary data.</text>
</comment>
<keyword evidence="2" id="KW-0472">Membrane</keyword>
<feature type="compositionally biased region" description="Low complexity" evidence="1">
    <location>
        <begin position="380"/>
        <end position="394"/>
    </location>
</feature>
<protein>
    <recommendedName>
        <fullName evidence="3">G domain-containing protein</fullName>
    </recommendedName>
</protein>
<feature type="transmembrane region" description="Helical" evidence="2">
    <location>
        <begin position="564"/>
        <end position="586"/>
    </location>
</feature>
<dbReference type="GO" id="GO:0002098">
    <property type="term" value="P:tRNA wobble uridine modification"/>
    <property type="evidence" value="ECO:0007669"/>
    <property type="project" value="TreeGrafter"/>
</dbReference>
<dbReference type="EMBL" id="BMQQ01000018">
    <property type="protein sequence ID" value="GGT45898.1"/>
    <property type="molecule type" value="Genomic_DNA"/>
</dbReference>
<feature type="domain" description="G" evidence="3">
    <location>
        <begin position="816"/>
        <end position="899"/>
    </location>
</feature>
<evidence type="ECO:0000259" key="3">
    <source>
        <dbReference type="Pfam" id="PF01926"/>
    </source>
</evidence>
<feature type="transmembrane region" description="Helical" evidence="2">
    <location>
        <begin position="536"/>
        <end position="558"/>
    </location>
</feature>
<feature type="compositionally biased region" description="Low complexity" evidence="1">
    <location>
        <begin position="44"/>
        <end position="64"/>
    </location>
</feature>
<feature type="region of interest" description="Disordered" evidence="1">
    <location>
        <begin position="367"/>
        <end position="407"/>
    </location>
</feature>
<dbReference type="GO" id="GO:0030488">
    <property type="term" value="P:tRNA methylation"/>
    <property type="evidence" value="ECO:0007669"/>
    <property type="project" value="TreeGrafter"/>
</dbReference>
<dbReference type="GO" id="GO:0005525">
    <property type="term" value="F:GTP binding"/>
    <property type="evidence" value="ECO:0007669"/>
    <property type="project" value="InterPro"/>
</dbReference>
<keyword evidence="2" id="KW-0812">Transmembrane</keyword>
<evidence type="ECO:0000256" key="2">
    <source>
        <dbReference type="SAM" id="Phobius"/>
    </source>
</evidence>
<keyword evidence="5" id="KW-1185">Reference proteome</keyword>
<name>A0A918H8Y0_9ACTN</name>
<dbReference type="Gene3D" id="3.40.50.300">
    <property type="entry name" value="P-loop containing nucleotide triphosphate hydrolases"/>
    <property type="match status" value="2"/>
</dbReference>
<dbReference type="CDD" id="cd00882">
    <property type="entry name" value="Ras_like_GTPase"/>
    <property type="match status" value="1"/>
</dbReference>
<dbReference type="GO" id="GO:0005829">
    <property type="term" value="C:cytosol"/>
    <property type="evidence" value="ECO:0007669"/>
    <property type="project" value="TreeGrafter"/>
</dbReference>
<dbReference type="RefSeq" id="WP_189203328.1">
    <property type="nucleotide sequence ID" value="NZ_BMQQ01000018.1"/>
</dbReference>
<evidence type="ECO:0000313" key="4">
    <source>
        <dbReference type="EMBL" id="GGT45898.1"/>
    </source>
</evidence>
<dbReference type="InterPro" id="IPR006073">
    <property type="entry name" value="GTP-bd"/>
</dbReference>
<keyword evidence="2" id="KW-1133">Transmembrane helix</keyword>
<accession>A0A918H8Y0</accession>
<organism evidence="4 5">
    <name type="scientific">Streptomyces purpureus</name>
    <dbReference type="NCBI Taxonomy" id="1951"/>
    <lineage>
        <taxon>Bacteria</taxon>
        <taxon>Bacillati</taxon>
        <taxon>Actinomycetota</taxon>
        <taxon>Actinomycetes</taxon>
        <taxon>Kitasatosporales</taxon>
        <taxon>Streptomycetaceae</taxon>
        <taxon>Streptomyces</taxon>
    </lineage>
</organism>